<dbReference type="EMBL" id="GGEC01063326">
    <property type="protein sequence ID" value="MBX43810.1"/>
    <property type="molecule type" value="Transcribed_RNA"/>
</dbReference>
<reference evidence="1" key="1">
    <citation type="submission" date="2018-02" db="EMBL/GenBank/DDBJ databases">
        <title>Rhizophora mucronata_Transcriptome.</title>
        <authorList>
            <person name="Meera S.P."/>
            <person name="Sreeshan A."/>
            <person name="Augustine A."/>
        </authorList>
    </citation>
    <scope>NUCLEOTIDE SEQUENCE</scope>
    <source>
        <tissue evidence="1">Leaf</tissue>
    </source>
</reference>
<name>A0A2P2NN46_RHIMU</name>
<evidence type="ECO:0000313" key="1">
    <source>
        <dbReference type="EMBL" id="MBX43810.1"/>
    </source>
</evidence>
<protein>
    <submittedName>
        <fullName evidence="1">Uncharacterized protein</fullName>
    </submittedName>
</protein>
<accession>A0A2P2NN46</accession>
<dbReference type="AlphaFoldDB" id="A0A2P2NN46"/>
<organism evidence="1">
    <name type="scientific">Rhizophora mucronata</name>
    <name type="common">Asiatic mangrove</name>
    <dbReference type="NCBI Taxonomy" id="61149"/>
    <lineage>
        <taxon>Eukaryota</taxon>
        <taxon>Viridiplantae</taxon>
        <taxon>Streptophyta</taxon>
        <taxon>Embryophyta</taxon>
        <taxon>Tracheophyta</taxon>
        <taxon>Spermatophyta</taxon>
        <taxon>Magnoliopsida</taxon>
        <taxon>eudicotyledons</taxon>
        <taxon>Gunneridae</taxon>
        <taxon>Pentapetalae</taxon>
        <taxon>rosids</taxon>
        <taxon>fabids</taxon>
        <taxon>Malpighiales</taxon>
        <taxon>Rhizophoraceae</taxon>
        <taxon>Rhizophora</taxon>
    </lineage>
</organism>
<proteinExistence type="predicted"/>
<sequence length="31" mass="3636">MQNRIYFLCLSMSVKQVAETPIITNYTARMI</sequence>